<protein>
    <recommendedName>
        <fullName evidence="2">Protein kinase domain-containing protein</fullName>
    </recommendedName>
</protein>
<accession>A0A1M6TS49</accession>
<dbReference type="GO" id="GO:0004672">
    <property type="term" value="F:protein kinase activity"/>
    <property type="evidence" value="ECO:0007669"/>
    <property type="project" value="InterPro"/>
</dbReference>
<dbReference type="InterPro" id="IPR000719">
    <property type="entry name" value="Prot_kinase_dom"/>
</dbReference>
<evidence type="ECO:0000313" key="3">
    <source>
        <dbReference type="EMBL" id="SHK59739.1"/>
    </source>
</evidence>
<feature type="region of interest" description="Disordered" evidence="1">
    <location>
        <begin position="1"/>
        <end position="30"/>
    </location>
</feature>
<dbReference type="AlphaFoldDB" id="A0A1M6TS49"/>
<dbReference type="InterPro" id="IPR011009">
    <property type="entry name" value="Kinase-like_dom_sf"/>
</dbReference>
<reference evidence="4" key="1">
    <citation type="submission" date="2016-11" db="EMBL/GenBank/DDBJ databases">
        <authorList>
            <person name="Varghese N."/>
            <person name="Submissions S."/>
        </authorList>
    </citation>
    <scope>NUCLEOTIDE SEQUENCE [LARGE SCALE GENOMIC DNA]</scope>
    <source>
        <strain evidence="4">DSM 16219</strain>
    </source>
</reference>
<dbReference type="SUPFAM" id="SSF56112">
    <property type="entry name" value="Protein kinase-like (PK-like)"/>
    <property type="match status" value="1"/>
</dbReference>
<organism evidence="3 4">
    <name type="scientific">Desulfatibacillum alkenivorans DSM 16219</name>
    <dbReference type="NCBI Taxonomy" id="1121393"/>
    <lineage>
        <taxon>Bacteria</taxon>
        <taxon>Pseudomonadati</taxon>
        <taxon>Thermodesulfobacteriota</taxon>
        <taxon>Desulfobacteria</taxon>
        <taxon>Desulfobacterales</taxon>
        <taxon>Desulfatibacillaceae</taxon>
        <taxon>Desulfatibacillum</taxon>
    </lineage>
</organism>
<dbReference type="Gene3D" id="1.10.510.10">
    <property type="entry name" value="Transferase(Phosphotransferase) domain 1"/>
    <property type="match status" value="1"/>
</dbReference>
<gene>
    <name evidence="3" type="ORF">SAMN02745216_03736</name>
</gene>
<evidence type="ECO:0000259" key="2">
    <source>
        <dbReference type="PROSITE" id="PS50011"/>
    </source>
</evidence>
<name>A0A1M6TS49_9BACT</name>
<dbReference type="Proteomes" id="UP000183994">
    <property type="component" value="Unassembled WGS sequence"/>
</dbReference>
<feature type="domain" description="Protein kinase" evidence="2">
    <location>
        <begin position="160"/>
        <end position="533"/>
    </location>
</feature>
<evidence type="ECO:0000256" key="1">
    <source>
        <dbReference type="SAM" id="MobiDB-lite"/>
    </source>
</evidence>
<proteinExistence type="predicted"/>
<keyword evidence="4" id="KW-1185">Reference proteome</keyword>
<evidence type="ECO:0000313" key="4">
    <source>
        <dbReference type="Proteomes" id="UP000183994"/>
    </source>
</evidence>
<sequence>MFQVEKTKTIILEEDNSTSSPKQSDKPRPETTKLDVVNFFLNLYRKQIGAPPSCMGKYTALDSDAHGPESLYELKVRIGEDVHTRRMTITPLGEDTGSRSKCFFVIYDVHMVLKIPPMEQNNLQEYIESIRRDAKIVDRLAPRECIVPRVSVILKMIRTFDDTEDLSPMQFEEVYIKWLMEDPRTQEFLKINGSFVYFMDLAKYYFLGGIVAKMQGDKDRNAQEILGHHDLIWEIDDFEGRYGYQFASLCEDLQHLYGKCRAAASAVLIRHKLANAVQDYRIRNWFLIHLAGRTVKAEDADGNAKILDDLNKALNELMEEEASTVNAYRKMIKEYIREKMFFRNKPQMETIIVNLLELLAWLRTSKVSIRDLKPDNLLVAGNPDNYPYFLTNAGEYNIGLIDVETAADFSGGEPGSMEQPLLGGTPNYATPSHLFANEIIALAWGDVGRMLHYQDWQATLGMIYRVATGKTLFPKTGKILPKLPKMFSQAPKGKTPLDLIKETSKLFWQSAMAEFDAKRQQKEEALRTLKITLDETAVVMLQEELAIESEIVLEALKARILNQKIYTSKDAKKKLFAASAKSLNQQKVRLANTPDGNAAQTRVKRQALKLFGDLERMKNHLARLAWAQKQLAKPTPAFSVFEIMGILFDALIVTMHKPDWPDLTGGDVGAFGQTGKDATYQHATI</sequence>
<dbReference type="RefSeq" id="WP_073477772.1">
    <property type="nucleotide sequence ID" value="NZ_FQZU01000028.1"/>
</dbReference>
<dbReference type="OrthoDB" id="5416351at2"/>
<dbReference type="STRING" id="1121393.SAMN02745216_03736"/>
<dbReference type="GO" id="GO:0005524">
    <property type="term" value="F:ATP binding"/>
    <property type="evidence" value="ECO:0007669"/>
    <property type="project" value="InterPro"/>
</dbReference>
<dbReference type="PROSITE" id="PS50011">
    <property type="entry name" value="PROTEIN_KINASE_DOM"/>
    <property type="match status" value="1"/>
</dbReference>
<dbReference type="EMBL" id="FQZU01000028">
    <property type="protein sequence ID" value="SHK59739.1"/>
    <property type="molecule type" value="Genomic_DNA"/>
</dbReference>